<gene>
    <name evidence="3" type="ORF">G3256_16030</name>
</gene>
<reference evidence="3 4" key="1">
    <citation type="submission" date="2020-02" db="EMBL/GenBank/DDBJ databases">
        <title>Genome sequence of Roseobacter ponti.</title>
        <authorList>
            <person name="Hollensteiner J."/>
            <person name="Schneider D."/>
            <person name="Poehlein A."/>
            <person name="Daniel R."/>
        </authorList>
    </citation>
    <scope>NUCLEOTIDE SEQUENCE [LARGE SCALE GENOMIC DNA]</scope>
    <source>
        <strain evidence="3 4">DSM 106830</strain>
    </source>
</reference>
<dbReference type="KEGG" id="rpon:G3256_16030"/>
<dbReference type="SUPFAM" id="SSF56935">
    <property type="entry name" value="Porins"/>
    <property type="match status" value="1"/>
</dbReference>
<dbReference type="InterPro" id="IPR023614">
    <property type="entry name" value="Porin_dom_sf"/>
</dbReference>
<dbReference type="Pfam" id="PF13609">
    <property type="entry name" value="Porin_4"/>
    <property type="match status" value="1"/>
</dbReference>
<dbReference type="RefSeq" id="WP_169641791.1">
    <property type="nucleotide sequence ID" value="NZ_CP048788.1"/>
</dbReference>
<evidence type="ECO:0000313" key="3">
    <source>
        <dbReference type="EMBL" id="QJF52571.1"/>
    </source>
</evidence>
<feature type="chain" id="PRO_5032347582" evidence="1">
    <location>
        <begin position="28"/>
        <end position="363"/>
    </location>
</feature>
<dbReference type="GO" id="GO:0015288">
    <property type="term" value="F:porin activity"/>
    <property type="evidence" value="ECO:0007669"/>
    <property type="project" value="InterPro"/>
</dbReference>
<dbReference type="GO" id="GO:0016020">
    <property type="term" value="C:membrane"/>
    <property type="evidence" value="ECO:0007669"/>
    <property type="project" value="InterPro"/>
</dbReference>
<dbReference type="EMBL" id="CP048788">
    <property type="protein sequence ID" value="QJF52571.1"/>
    <property type="molecule type" value="Genomic_DNA"/>
</dbReference>
<keyword evidence="1" id="KW-0732">Signal</keyword>
<feature type="signal peptide" evidence="1">
    <location>
        <begin position="1"/>
        <end position="27"/>
    </location>
</feature>
<evidence type="ECO:0000313" key="4">
    <source>
        <dbReference type="Proteomes" id="UP000503308"/>
    </source>
</evidence>
<organism evidence="3 4">
    <name type="scientific">Roseobacter ponti</name>
    <dbReference type="NCBI Taxonomy" id="1891787"/>
    <lineage>
        <taxon>Bacteria</taxon>
        <taxon>Pseudomonadati</taxon>
        <taxon>Pseudomonadota</taxon>
        <taxon>Alphaproteobacteria</taxon>
        <taxon>Rhodobacterales</taxon>
        <taxon>Roseobacteraceae</taxon>
        <taxon>Roseobacter</taxon>
    </lineage>
</organism>
<evidence type="ECO:0000256" key="1">
    <source>
        <dbReference type="SAM" id="SignalP"/>
    </source>
</evidence>
<proteinExistence type="predicted"/>
<evidence type="ECO:0000259" key="2">
    <source>
        <dbReference type="Pfam" id="PF13609"/>
    </source>
</evidence>
<feature type="domain" description="Porin" evidence="2">
    <location>
        <begin position="13"/>
        <end position="343"/>
    </location>
</feature>
<dbReference type="AlphaFoldDB" id="A0A858SYK0"/>
<dbReference type="Gene3D" id="2.40.160.10">
    <property type="entry name" value="Porin"/>
    <property type="match status" value="1"/>
</dbReference>
<sequence>MTRRNVTRFTLPALAASALALPAAAQAQSTFEVYGQLNFGVFSTDDGFDSETYFTDNDNSNSRVGFNWMNSFGDGRSLRFNFETGLGLNGSSAVTIDDTDLDFDFSRRELRKFEFIYRTPDTGTISLGQGGTASDGVAEADFSGTSVIAYSGISDLAGSIEYRGAGGAGTGIAIGDTFKSFDGARRFRLRYDTPSWNGLVFSASGGEEVLAEGNDNEYYDIGARYTGDYGDLRADARLGYAWVSGGEELMVGSVASLHVPTGLSIAVSAGAQQEGNDDYVYAKLGWQQDWFSIGTTALSVDLYEGNDYAIDGSDSASVGLAVVQQVDDYDLEIYAAWRRHEFDAPGTTVADIDVFAIGARWKF</sequence>
<keyword evidence="4" id="KW-1185">Reference proteome</keyword>
<name>A0A858SYK0_9RHOB</name>
<dbReference type="Proteomes" id="UP000503308">
    <property type="component" value="Chromosome"/>
</dbReference>
<accession>A0A858SYK0</accession>
<dbReference type="InterPro" id="IPR033900">
    <property type="entry name" value="Gram_neg_porin_domain"/>
</dbReference>
<protein>
    <submittedName>
        <fullName evidence="3">Porin</fullName>
    </submittedName>
</protein>